<dbReference type="EMBL" id="JAIWYP010000015">
    <property type="protein sequence ID" value="KAH3705533.1"/>
    <property type="molecule type" value="Genomic_DNA"/>
</dbReference>
<evidence type="ECO:0000313" key="1">
    <source>
        <dbReference type="EMBL" id="KAH3705533.1"/>
    </source>
</evidence>
<sequence length="113" mass="12603">MDTHVYPGHCRLLLERQTSISDEIIHNALCDNGNGDVLLSSSLLLDEFSSLFAYARQLLTAYTGQLQLDVVQHKCVGPSLPHTILGHLHTDNVPALRCLCPSVLHRWAARPRH</sequence>
<organism evidence="1 2">
    <name type="scientific">Dreissena polymorpha</name>
    <name type="common">Zebra mussel</name>
    <name type="synonym">Mytilus polymorpha</name>
    <dbReference type="NCBI Taxonomy" id="45954"/>
    <lineage>
        <taxon>Eukaryota</taxon>
        <taxon>Metazoa</taxon>
        <taxon>Spiralia</taxon>
        <taxon>Lophotrochozoa</taxon>
        <taxon>Mollusca</taxon>
        <taxon>Bivalvia</taxon>
        <taxon>Autobranchia</taxon>
        <taxon>Heteroconchia</taxon>
        <taxon>Euheterodonta</taxon>
        <taxon>Imparidentia</taxon>
        <taxon>Neoheterodontei</taxon>
        <taxon>Myida</taxon>
        <taxon>Dreissenoidea</taxon>
        <taxon>Dreissenidae</taxon>
        <taxon>Dreissena</taxon>
    </lineage>
</organism>
<dbReference type="AlphaFoldDB" id="A0A9D3YU59"/>
<comment type="caution">
    <text evidence="1">The sequence shown here is derived from an EMBL/GenBank/DDBJ whole genome shotgun (WGS) entry which is preliminary data.</text>
</comment>
<dbReference type="Proteomes" id="UP000828390">
    <property type="component" value="Unassembled WGS sequence"/>
</dbReference>
<gene>
    <name evidence="1" type="ORF">DPMN_080610</name>
</gene>
<protein>
    <submittedName>
        <fullName evidence="1">Uncharacterized protein</fullName>
    </submittedName>
</protein>
<accession>A0A9D3YU59</accession>
<reference evidence="1" key="1">
    <citation type="journal article" date="2019" name="bioRxiv">
        <title>The Genome of the Zebra Mussel, Dreissena polymorpha: A Resource for Invasive Species Research.</title>
        <authorList>
            <person name="McCartney M.A."/>
            <person name="Auch B."/>
            <person name="Kono T."/>
            <person name="Mallez S."/>
            <person name="Zhang Y."/>
            <person name="Obille A."/>
            <person name="Becker A."/>
            <person name="Abrahante J.E."/>
            <person name="Garbe J."/>
            <person name="Badalamenti J.P."/>
            <person name="Herman A."/>
            <person name="Mangelson H."/>
            <person name="Liachko I."/>
            <person name="Sullivan S."/>
            <person name="Sone E.D."/>
            <person name="Koren S."/>
            <person name="Silverstein K.A.T."/>
            <person name="Beckman K.B."/>
            <person name="Gohl D.M."/>
        </authorList>
    </citation>
    <scope>NUCLEOTIDE SEQUENCE</scope>
    <source>
        <strain evidence="1">Duluth1</strain>
        <tissue evidence="1">Whole animal</tissue>
    </source>
</reference>
<keyword evidence="2" id="KW-1185">Reference proteome</keyword>
<reference evidence="1" key="2">
    <citation type="submission" date="2020-11" db="EMBL/GenBank/DDBJ databases">
        <authorList>
            <person name="McCartney M.A."/>
            <person name="Auch B."/>
            <person name="Kono T."/>
            <person name="Mallez S."/>
            <person name="Becker A."/>
            <person name="Gohl D.M."/>
            <person name="Silverstein K.A.T."/>
            <person name="Koren S."/>
            <person name="Bechman K.B."/>
            <person name="Herman A."/>
            <person name="Abrahante J.E."/>
            <person name="Garbe J."/>
        </authorList>
    </citation>
    <scope>NUCLEOTIDE SEQUENCE</scope>
    <source>
        <strain evidence="1">Duluth1</strain>
        <tissue evidence="1">Whole animal</tissue>
    </source>
</reference>
<proteinExistence type="predicted"/>
<evidence type="ECO:0000313" key="2">
    <source>
        <dbReference type="Proteomes" id="UP000828390"/>
    </source>
</evidence>
<name>A0A9D3YU59_DREPO</name>